<organism evidence="1 2">
    <name type="scientific">Vibrio hepatarius</name>
    <dbReference type="NCBI Taxonomy" id="171383"/>
    <lineage>
        <taxon>Bacteria</taxon>
        <taxon>Pseudomonadati</taxon>
        <taxon>Pseudomonadota</taxon>
        <taxon>Gammaproteobacteria</taxon>
        <taxon>Vibrionales</taxon>
        <taxon>Vibrionaceae</taxon>
        <taxon>Vibrio</taxon>
        <taxon>Vibrio oreintalis group</taxon>
    </lineage>
</organism>
<evidence type="ECO:0000313" key="2">
    <source>
        <dbReference type="Proteomes" id="UP000037530"/>
    </source>
</evidence>
<accession>A0A0M0HXP7</accession>
<dbReference type="AlphaFoldDB" id="A0A0M0HXP7"/>
<protein>
    <submittedName>
        <fullName evidence="1">Uncharacterized protein</fullName>
    </submittedName>
</protein>
<keyword evidence="2" id="KW-1185">Reference proteome</keyword>
<dbReference type="OrthoDB" id="5918390at2"/>
<evidence type="ECO:0000313" key="1">
    <source>
        <dbReference type="EMBL" id="KOO06861.1"/>
    </source>
</evidence>
<gene>
    <name evidence="1" type="ORF">AKJ31_14225</name>
</gene>
<dbReference type="EMBL" id="LHPI01000013">
    <property type="protein sequence ID" value="KOO06861.1"/>
    <property type="molecule type" value="Genomic_DNA"/>
</dbReference>
<sequence>MVTTNTTNISSVFTRLARAALGNESDLSTCEISKNDLSTLLMAYRFELGNQNKELPVDELPVEETRATLLRDLFNDNLKNIFAVDILIDDEHEETYHVQTLDGEPPAHSDIEVDVSNRIRAHYHEGSTFEITNVISVKESLETSPIKCA</sequence>
<reference evidence="2" key="1">
    <citation type="submission" date="2015-08" db="EMBL/GenBank/DDBJ databases">
        <title>Vibrio galatheae sp. nov., a novel member of the Vibrionaceae family isolated from the Solomon Islands.</title>
        <authorList>
            <person name="Giubergia S."/>
            <person name="Machado H."/>
            <person name="Mateiu R.V."/>
            <person name="Gram L."/>
        </authorList>
    </citation>
    <scope>NUCLEOTIDE SEQUENCE [LARGE SCALE GENOMIC DNA]</scope>
    <source>
        <strain evidence="2">DSM 19134</strain>
    </source>
</reference>
<comment type="caution">
    <text evidence="1">The sequence shown here is derived from an EMBL/GenBank/DDBJ whole genome shotgun (WGS) entry which is preliminary data.</text>
</comment>
<proteinExistence type="predicted"/>
<dbReference type="Proteomes" id="UP000037530">
    <property type="component" value="Unassembled WGS sequence"/>
</dbReference>
<dbReference type="PATRIC" id="fig|171383.3.peg.2906"/>
<name>A0A0M0HXP7_9VIBR</name>